<dbReference type="PANTHER" id="PTHR22946">
    <property type="entry name" value="DIENELACTONE HYDROLASE DOMAIN-CONTAINING PROTEIN-RELATED"/>
    <property type="match status" value="1"/>
</dbReference>
<comment type="caution">
    <text evidence="1">The sequence shown here is derived from an EMBL/GenBank/DDBJ whole genome shotgun (WGS) entry which is preliminary data.</text>
</comment>
<keyword evidence="2" id="KW-1185">Reference proteome</keyword>
<name>A0A926CZW0_9FIRM</name>
<evidence type="ECO:0000313" key="1">
    <source>
        <dbReference type="EMBL" id="MBC8529178.1"/>
    </source>
</evidence>
<evidence type="ECO:0000313" key="2">
    <source>
        <dbReference type="Proteomes" id="UP000654279"/>
    </source>
</evidence>
<gene>
    <name evidence="1" type="ORF">H8699_07030</name>
</gene>
<dbReference type="AlphaFoldDB" id="A0A926CZW0"/>
<keyword evidence="1" id="KW-0378">Hydrolase</keyword>
<dbReference type="InterPro" id="IPR025890">
    <property type="entry name" value="Abhydrolase_bac"/>
</dbReference>
<dbReference type="RefSeq" id="WP_249285049.1">
    <property type="nucleotide sequence ID" value="NZ_JACRSO010000002.1"/>
</dbReference>
<dbReference type="InterPro" id="IPR050261">
    <property type="entry name" value="FrsA_esterase"/>
</dbReference>
<dbReference type="EMBL" id="JACRSO010000002">
    <property type="protein sequence ID" value="MBC8529178.1"/>
    <property type="molecule type" value="Genomic_DNA"/>
</dbReference>
<sequence>MMDLEMDRYFETCYERRPHPFAMPLGNKAHWISWRADFIRTLVGDLRGFPQQYGPLESQTHDEAQRDGYRQILVSYSGEDGMRIPAYLLVPDSAQEQMPAVVCVAGHGAGMTEIAGLTPEGEMRAIGEGYQKDFAVALCKRGFVVLVPEMLGFGLRRLKADIEKGPDECSCYRMSTNLLMMGKTMAGLRARDVMRSLDYLETLPFVDAARIGSMGISGGGTTLMYAAAIDGRLRANVISCSGCTFRHSILSVYHCIDNFVPDLYTRGEMYDILGLLAPRPLMLEAGRQDDLFPLEGVQTCFDQLTRAYSLLGARDKLDIDIFDAGHSISGAKSYDFLGKWLRVDE</sequence>
<accession>A0A926CZW0</accession>
<protein>
    <submittedName>
        <fullName evidence="1">Dienelactone hydrolase family protein</fullName>
    </submittedName>
</protein>
<dbReference type="InterPro" id="IPR029058">
    <property type="entry name" value="AB_hydrolase_fold"/>
</dbReference>
<dbReference type="Pfam" id="PF12715">
    <property type="entry name" value="Abhydrolase_7"/>
    <property type="match status" value="1"/>
</dbReference>
<reference evidence="1" key="1">
    <citation type="submission" date="2020-08" db="EMBL/GenBank/DDBJ databases">
        <title>Genome public.</title>
        <authorList>
            <person name="Liu C."/>
            <person name="Sun Q."/>
        </authorList>
    </citation>
    <scope>NUCLEOTIDE SEQUENCE</scope>
    <source>
        <strain evidence="1">NSJ-44</strain>
    </source>
</reference>
<dbReference type="PANTHER" id="PTHR22946:SF8">
    <property type="entry name" value="ACETYL XYLAN ESTERASE DOMAIN-CONTAINING PROTEIN"/>
    <property type="match status" value="1"/>
</dbReference>
<dbReference type="GO" id="GO:0016787">
    <property type="term" value="F:hydrolase activity"/>
    <property type="evidence" value="ECO:0007669"/>
    <property type="project" value="UniProtKB-KW"/>
</dbReference>
<organism evidence="1 2">
    <name type="scientific">Luoshenia tenuis</name>
    <dbReference type="NCBI Taxonomy" id="2763654"/>
    <lineage>
        <taxon>Bacteria</taxon>
        <taxon>Bacillati</taxon>
        <taxon>Bacillota</taxon>
        <taxon>Clostridia</taxon>
        <taxon>Christensenellales</taxon>
        <taxon>Christensenellaceae</taxon>
        <taxon>Luoshenia</taxon>
    </lineage>
</organism>
<dbReference type="SUPFAM" id="SSF53474">
    <property type="entry name" value="alpha/beta-Hydrolases"/>
    <property type="match status" value="1"/>
</dbReference>
<proteinExistence type="predicted"/>
<dbReference type="Proteomes" id="UP000654279">
    <property type="component" value="Unassembled WGS sequence"/>
</dbReference>
<dbReference type="Gene3D" id="3.40.50.1820">
    <property type="entry name" value="alpha/beta hydrolase"/>
    <property type="match status" value="1"/>
</dbReference>